<dbReference type="GO" id="GO:0006887">
    <property type="term" value="P:exocytosis"/>
    <property type="evidence" value="ECO:0007669"/>
    <property type="project" value="UniProtKB-KW"/>
</dbReference>
<dbReference type="OrthoDB" id="125856at2759"/>
<dbReference type="InterPro" id="IPR048627">
    <property type="entry name" value="Sec10_HB"/>
</dbReference>
<reference evidence="9" key="1">
    <citation type="journal article" date="2021" name="Mol. Ecol. Resour.">
        <title>Apolygus lucorum genome provides insights into omnivorousness and mesophyll feeding.</title>
        <authorList>
            <person name="Liu Y."/>
            <person name="Liu H."/>
            <person name="Wang H."/>
            <person name="Huang T."/>
            <person name="Liu B."/>
            <person name="Yang B."/>
            <person name="Yin L."/>
            <person name="Li B."/>
            <person name="Zhang Y."/>
            <person name="Zhang S."/>
            <person name="Jiang F."/>
            <person name="Zhang X."/>
            <person name="Ren Y."/>
            <person name="Wang B."/>
            <person name="Wang S."/>
            <person name="Lu Y."/>
            <person name="Wu K."/>
            <person name="Fan W."/>
            <person name="Wang G."/>
        </authorList>
    </citation>
    <scope>NUCLEOTIDE SEQUENCE</scope>
    <source>
        <strain evidence="9">12Hb</strain>
    </source>
</reference>
<evidence type="ECO:0000259" key="7">
    <source>
        <dbReference type="Pfam" id="PF07393"/>
    </source>
</evidence>
<keyword evidence="4" id="KW-0268">Exocytosis</keyword>
<evidence type="ECO:0000259" key="8">
    <source>
        <dbReference type="Pfam" id="PF20667"/>
    </source>
</evidence>
<name>A0A8S9X416_APOLU</name>
<dbReference type="PANTHER" id="PTHR12100:SF0">
    <property type="entry name" value="EXOCYST COMPLEX COMPONENT 5"/>
    <property type="match status" value="1"/>
</dbReference>
<dbReference type="GO" id="GO:0006893">
    <property type="term" value="P:Golgi to plasma membrane transport"/>
    <property type="evidence" value="ECO:0007669"/>
    <property type="project" value="TreeGrafter"/>
</dbReference>
<dbReference type="Pfam" id="PF20667">
    <property type="entry name" value="Sec10_N"/>
    <property type="match status" value="1"/>
</dbReference>
<dbReference type="InterPro" id="IPR048625">
    <property type="entry name" value="Sec10_N"/>
</dbReference>
<evidence type="ECO:0000256" key="1">
    <source>
        <dbReference type="ARBA" id="ARBA00006572"/>
    </source>
</evidence>
<protein>
    <recommendedName>
        <fullName evidence="2">Exocyst complex component 5</fullName>
    </recommendedName>
    <alternativeName>
        <fullName evidence="6">Exocyst complex component Sec10</fullName>
    </alternativeName>
</protein>
<feature type="domain" description="Exocyst complex component Sec10-like alpha-helical bundle" evidence="7">
    <location>
        <begin position="160"/>
        <end position="715"/>
    </location>
</feature>
<dbReference type="EMBL" id="WIXP02000011">
    <property type="protein sequence ID" value="KAF6202836.1"/>
    <property type="molecule type" value="Genomic_DNA"/>
</dbReference>
<gene>
    <name evidence="9" type="ORF">GE061_003241</name>
</gene>
<dbReference type="GO" id="GO:0000145">
    <property type="term" value="C:exocyst"/>
    <property type="evidence" value="ECO:0007669"/>
    <property type="project" value="TreeGrafter"/>
</dbReference>
<evidence type="ECO:0000256" key="5">
    <source>
        <dbReference type="ARBA" id="ARBA00023054"/>
    </source>
</evidence>
<proteinExistence type="inferred from homology"/>
<keyword evidence="10" id="KW-1185">Reference proteome</keyword>
<dbReference type="InterPro" id="IPR009976">
    <property type="entry name" value="Sec10-like"/>
</dbReference>
<evidence type="ECO:0000313" key="10">
    <source>
        <dbReference type="Proteomes" id="UP000466442"/>
    </source>
</evidence>
<evidence type="ECO:0000256" key="6">
    <source>
        <dbReference type="ARBA" id="ARBA00031471"/>
    </source>
</evidence>
<comment type="similarity">
    <text evidence="1">Belongs to the SEC10 family.</text>
</comment>
<keyword evidence="5" id="KW-0175">Coiled coil</keyword>
<dbReference type="Pfam" id="PF07393">
    <property type="entry name" value="Sec10_HB"/>
    <property type="match status" value="1"/>
</dbReference>
<dbReference type="Proteomes" id="UP000466442">
    <property type="component" value="Unassembled WGS sequence"/>
</dbReference>
<dbReference type="PANTHER" id="PTHR12100">
    <property type="entry name" value="SEC10"/>
    <property type="match status" value="1"/>
</dbReference>
<evidence type="ECO:0000256" key="3">
    <source>
        <dbReference type="ARBA" id="ARBA00022448"/>
    </source>
</evidence>
<organism evidence="9 10">
    <name type="scientific">Apolygus lucorum</name>
    <name type="common">Small green plant bug</name>
    <name type="synonym">Lygocoris lucorum</name>
    <dbReference type="NCBI Taxonomy" id="248454"/>
    <lineage>
        <taxon>Eukaryota</taxon>
        <taxon>Metazoa</taxon>
        <taxon>Ecdysozoa</taxon>
        <taxon>Arthropoda</taxon>
        <taxon>Hexapoda</taxon>
        <taxon>Insecta</taxon>
        <taxon>Pterygota</taxon>
        <taxon>Neoptera</taxon>
        <taxon>Paraneoptera</taxon>
        <taxon>Hemiptera</taxon>
        <taxon>Heteroptera</taxon>
        <taxon>Panheteroptera</taxon>
        <taxon>Cimicomorpha</taxon>
        <taxon>Miridae</taxon>
        <taxon>Mirini</taxon>
        <taxon>Apolygus</taxon>
    </lineage>
</organism>
<sequence>MMQQYMKELEQEPFDPQEFVERLAWRTIDTDNGASNFEPSLMFETFLQAIKDLQLLQDRQRKKCDKLEVICQEEENSHWQDIAQFQDKNKTAVTLFHDLDEKINFVATKVIHLGDQLENINIPRSRAVEAQKLMTYFAEFLADGPVELFNKDSTDEELFEAADVIQKLHVIAQELSDAPRFMEAKKKISNKYDEIERTLIEKFIQAHRMEDVNLMREIAAILSNFKSYGECVNAYIEESQMGTFVGKDIFRDALPLTEKNFALIQEVFIAPEQVMSKFVLNVYKCKLQNYIETTLAASKTDTEKYLTNLNDLYTKTVQLSTELGKFKLGSEDSYLSKLTHTVFQQYLDSYISKEKQWMTDKCGRILQKFYDSKAHQKKQVSSGGLQEIRREMQALVGTRANINIAQIEDYGGETFLSEEVSITILEEAKTAFSRCQVLSRPSELANNAFQVVEVLLDYLINNFVNYALEIGLQAVPIPETKSQPQEIHFFKVTRQTNMIVYLIEKNFADFALPLLTSSTKHGEFLLKKKMSLQALEQKLENGIDRSLNAIIGWVKMILQNEQKKSDYKPESDLELGLNPNLSSQACLKVVKYMTSNVAHINECLDGGNRECVMTELGIRFHRVVYEHLQTFQYNSTGAMCLICDINEYRKCVRELKSNLVNTLFDTLHSLCNLLLVKPENLDQVRSGEHLAALDSSILLNFIQLRSDYKSQKIASFLRGITA</sequence>
<keyword evidence="3" id="KW-0813">Transport</keyword>
<accession>A0A8S9X416</accession>
<comment type="caution">
    <text evidence="9">The sequence shown here is derived from an EMBL/GenBank/DDBJ whole genome shotgun (WGS) entry which is preliminary data.</text>
</comment>
<evidence type="ECO:0000256" key="4">
    <source>
        <dbReference type="ARBA" id="ARBA00022483"/>
    </source>
</evidence>
<feature type="domain" description="Exocyst complex component Sec10 N-terminal" evidence="8">
    <location>
        <begin position="42"/>
        <end position="147"/>
    </location>
</feature>
<evidence type="ECO:0000256" key="2">
    <source>
        <dbReference type="ARBA" id="ARBA00017524"/>
    </source>
</evidence>
<dbReference type="AlphaFoldDB" id="A0A8S9X416"/>
<evidence type="ECO:0000313" key="9">
    <source>
        <dbReference type="EMBL" id="KAF6202836.1"/>
    </source>
</evidence>